<feature type="transmembrane region" description="Helical" evidence="9">
    <location>
        <begin position="1294"/>
        <end position="1316"/>
    </location>
</feature>
<keyword evidence="11" id="KW-1185">Reference proteome</keyword>
<feature type="compositionally biased region" description="Basic and acidic residues" evidence="8">
    <location>
        <begin position="783"/>
        <end position="806"/>
    </location>
</feature>
<feature type="region of interest" description="Disordered" evidence="8">
    <location>
        <begin position="1406"/>
        <end position="1442"/>
    </location>
</feature>
<dbReference type="SUPFAM" id="SSF48403">
    <property type="entry name" value="Ankyrin repeat"/>
    <property type="match status" value="2"/>
</dbReference>
<accession>A0A0U5GNU6</accession>
<feature type="repeat" description="ANK" evidence="7">
    <location>
        <begin position="248"/>
        <end position="280"/>
    </location>
</feature>
<evidence type="ECO:0000256" key="6">
    <source>
        <dbReference type="ARBA" id="ARBA00023136"/>
    </source>
</evidence>
<dbReference type="STRING" id="454130.A0A0U5GNU6"/>
<feature type="repeat" description="ANK" evidence="7">
    <location>
        <begin position="180"/>
        <end position="212"/>
    </location>
</feature>
<feature type="compositionally biased region" description="Basic and acidic residues" evidence="8">
    <location>
        <begin position="37"/>
        <end position="69"/>
    </location>
</feature>
<dbReference type="EMBL" id="CDMC01000006">
    <property type="protein sequence ID" value="CEN61269.1"/>
    <property type="molecule type" value="Genomic_DNA"/>
</dbReference>
<dbReference type="OMA" id="DSEPKFT"/>
<keyword evidence="3" id="KW-0677">Repeat</keyword>
<name>A0A0U5GNU6_ASPCI</name>
<protein>
    <submittedName>
        <fullName evidence="10">Uncharacterized protein</fullName>
    </submittedName>
</protein>
<proteinExistence type="predicted"/>
<dbReference type="PANTHER" id="PTHR24173:SF74">
    <property type="entry name" value="ANKYRIN REPEAT DOMAIN-CONTAINING PROTEIN 16"/>
    <property type="match status" value="1"/>
</dbReference>
<gene>
    <name evidence="10" type="ORF">ASPCAL07931</name>
</gene>
<dbReference type="Proteomes" id="UP000054771">
    <property type="component" value="Unassembled WGS sequence"/>
</dbReference>
<feature type="transmembrane region" description="Helical" evidence="9">
    <location>
        <begin position="1336"/>
        <end position="1357"/>
    </location>
</feature>
<evidence type="ECO:0000256" key="2">
    <source>
        <dbReference type="ARBA" id="ARBA00022692"/>
    </source>
</evidence>
<dbReference type="GO" id="GO:0016020">
    <property type="term" value="C:membrane"/>
    <property type="evidence" value="ECO:0007669"/>
    <property type="project" value="UniProtKB-SubCell"/>
</dbReference>
<dbReference type="InterPro" id="IPR002523">
    <property type="entry name" value="MgTranspt_CorA/ZnTranspt_ZntB"/>
</dbReference>
<feature type="repeat" description="ANK" evidence="7">
    <location>
        <begin position="483"/>
        <end position="515"/>
    </location>
</feature>
<dbReference type="InterPro" id="IPR002110">
    <property type="entry name" value="Ankyrin_rpt"/>
</dbReference>
<dbReference type="GO" id="GO:0046873">
    <property type="term" value="F:metal ion transmembrane transporter activity"/>
    <property type="evidence" value="ECO:0007669"/>
    <property type="project" value="InterPro"/>
</dbReference>
<evidence type="ECO:0000256" key="7">
    <source>
        <dbReference type="PROSITE-ProRule" id="PRU00023"/>
    </source>
</evidence>
<dbReference type="PRINTS" id="PR01415">
    <property type="entry name" value="ANKYRIN"/>
</dbReference>
<evidence type="ECO:0000256" key="5">
    <source>
        <dbReference type="ARBA" id="ARBA00023043"/>
    </source>
</evidence>
<dbReference type="Gene3D" id="1.20.58.340">
    <property type="entry name" value="Magnesium transport protein CorA, transmembrane region"/>
    <property type="match status" value="1"/>
</dbReference>
<dbReference type="Pfam" id="PF00023">
    <property type="entry name" value="Ank"/>
    <property type="match status" value="2"/>
</dbReference>
<dbReference type="Pfam" id="PF01544">
    <property type="entry name" value="CorA"/>
    <property type="match status" value="1"/>
</dbReference>
<feature type="repeat" description="ANK" evidence="7">
    <location>
        <begin position="416"/>
        <end position="448"/>
    </location>
</feature>
<dbReference type="OrthoDB" id="4483578at2759"/>
<keyword evidence="6 9" id="KW-0472">Membrane</keyword>
<evidence type="ECO:0000256" key="4">
    <source>
        <dbReference type="ARBA" id="ARBA00022989"/>
    </source>
</evidence>
<dbReference type="InterPro" id="IPR045863">
    <property type="entry name" value="CorA_TM1_TM2"/>
</dbReference>
<organism evidence="10 11">
    <name type="scientific">Aspergillus calidoustus</name>
    <dbReference type="NCBI Taxonomy" id="454130"/>
    <lineage>
        <taxon>Eukaryota</taxon>
        <taxon>Fungi</taxon>
        <taxon>Dikarya</taxon>
        <taxon>Ascomycota</taxon>
        <taxon>Pezizomycotina</taxon>
        <taxon>Eurotiomycetes</taxon>
        <taxon>Eurotiomycetidae</taxon>
        <taxon>Eurotiales</taxon>
        <taxon>Aspergillaceae</taxon>
        <taxon>Aspergillus</taxon>
        <taxon>Aspergillus subgen. Nidulantes</taxon>
    </lineage>
</organism>
<dbReference type="Gene3D" id="1.25.40.20">
    <property type="entry name" value="Ankyrin repeat-containing domain"/>
    <property type="match status" value="6"/>
</dbReference>
<feature type="repeat" description="ANK" evidence="7">
    <location>
        <begin position="449"/>
        <end position="482"/>
    </location>
</feature>
<feature type="compositionally biased region" description="Basic residues" evidence="8">
    <location>
        <begin position="1407"/>
        <end position="1418"/>
    </location>
</feature>
<feature type="repeat" description="ANK" evidence="7">
    <location>
        <begin position="214"/>
        <end position="235"/>
    </location>
</feature>
<keyword evidence="2 9" id="KW-0812">Transmembrane</keyword>
<evidence type="ECO:0000256" key="8">
    <source>
        <dbReference type="SAM" id="MobiDB-lite"/>
    </source>
</evidence>
<evidence type="ECO:0000256" key="1">
    <source>
        <dbReference type="ARBA" id="ARBA00004141"/>
    </source>
</evidence>
<dbReference type="Pfam" id="PF12796">
    <property type="entry name" value="Ank_2"/>
    <property type="match status" value="5"/>
</dbReference>
<reference evidence="11" key="1">
    <citation type="journal article" date="2016" name="Genome Announc.">
        <title>Draft genome sequences of fungus Aspergillus calidoustus.</title>
        <authorList>
            <person name="Horn F."/>
            <person name="Linde J."/>
            <person name="Mattern D.J."/>
            <person name="Walther G."/>
            <person name="Guthke R."/>
            <person name="Scherlach K."/>
            <person name="Martin K."/>
            <person name="Brakhage A.A."/>
            <person name="Petzke L."/>
            <person name="Valiante V."/>
        </authorList>
    </citation>
    <scope>NUCLEOTIDE SEQUENCE [LARGE SCALE GENOMIC DNA]</scope>
    <source>
        <strain evidence="11">SF006504</strain>
    </source>
</reference>
<dbReference type="SMART" id="SM00248">
    <property type="entry name" value="ANK"/>
    <property type="match status" value="16"/>
</dbReference>
<keyword evidence="5 7" id="KW-0040">ANK repeat</keyword>
<feature type="repeat" description="ANK" evidence="7">
    <location>
        <begin position="315"/>
        <end position="347"/>
    </location>
</feature>
<feature type="region of interest" description="Disordered" evidence="8">
    <location>
        <begin position="26"/>
        <end position="78"/>
    </location>
</feature>
<dbReference type="PROSITE" id="PS50297">
    <property type="entry name" value="ANK_REP_REGION"/>
    <property type="match status" value="8"/>
</dbReference>
<dbReference type="SUPFAM" id="SSF144083">
    <property type="entry name" value="Magnesium transport protein CorA, transmembrane region"/>
    <property type="match status" value="1"/>
</dbReference>
<sequence>MPNTEQETADDAMDEEAALLRQIEVIDAHVDGNGGSSHREAEAEAEAETHHDAQPGDSHGGRDSTRLAEPEPGPDPELETAILDAAKTNPARLLELDLTGAATHIFLRKQKRTLLQSLVTNFDTTSEILVKVFAHMKRGRDERGDKAEHDVLSLALTQGKAHLARTLLENGVSLVQTHDSGHSALCHACEHGLEGTVSLLLESGADPNRKCGQEGDTPLGVACNSGQVKVVSLLLGDPRIDFDKRDDTGWTPLNTAAMHGYTNIVEMLLAKGADINLVNGFGWSPLATACNYGYEETVSLLLSREDIEIDAKDEEGWTPLNTAAETGQASIISKLLAKGAAIDISSDSGWMPLTVACQKGHMEAIKVLAADKRSDINGRDGTGWTALFAASRHGQEEAVKFLLTDQIIDINRADNENWTPLRAASRYGHAAVVDLLLAKGAQVNLKDDNGWTPLMGACKWGHYGISKELLVNHQADVNVANNEQWTALHWASHGGHANLVTLLLSHNADRSVRNRDGCTPLHLASQQGYEDAVRALLDQHSGRLDVGDNEGWTALHKASFHKDVDAKRLDFEDDDVKPDSYHEPVSQHHRVVELLLQHTTDIASTTSTGDTPLLLAAKQANTKCLQQLVARMGQPDINRRDAASHTALYYAANSRDGNMLRAVLEKVTAADFGLDGPDTERDTLAWAADDGERHELFVMLAQKGHLMTKKNVPDTHRKSALCWAAWNADLELVCKIMHSSASDTNADKERKSVEAAASRILSSMKSADVQRSKNPQIKANATKHLDRKVLKDVDNRRKEQPTGSAAERDKYETILDLLRNPPIVPTTVSIQPCEMPVLGADIDISAFEAAVVDFYAKETSSGFLRRERGVKEVIYDPDKGPTKLMAAAQETMKAQSHHLGSGDVFSPADFKVRWIHLPANNMQWMNDLMSRIYFEKKTDNTDRIYGDLNKFFRRSWHQVPDTSSRFRFMKPECVTQNAEGDGSVPRIALYMPYLTFATYPSQQTSNYDALLSTYSKTAIHRFRTLDESYYQFTSDDVDKERERRNKDQVVTRRLFNDDMEEAISWDLIGVEQLWLWIVDDKTVITSSTHRADNRSNVVHGSVLDRLTELGHGENRRSQPSTPLELSKFIVDTCVQFYSRRKYSPADGTPIPNPVPWSIQQFFSDSVNRAAVEEAGLFKKFSDKGLTKAQARLGHQHEESSSVKDIYVQQTAGLLGHVKDMRDELNMIKAIVSDQVVVQRGLEEKECSAARIISDLEEMDQATQRVYKAVEATLTLEQNVIALTQSEETIQQGRILMAFTVATIIFLPMSFLVSLFAVDITAFPHNRSGDLQYTPGWVFPIIFGVSAVIWIPLILYAFRSQVLGSMNTLTLRFHALHMPRSQATNNPGSTSVADLRTRLEAVYQSKKDKLRQRLGKRKSNSADEEAQKVEPVINGHETVTPPK</sequence>
<evidence type="ECO:0000256" key="3">
    <source>
        <dbReference type="ARBA" id="ARBA00022737"/>
    </source>
</evidence>
<evidence type="ECO:0000313" key="11">
    <source>
        <dbReference type="Proteomes" id="UP000054771"/>
    </source>
</evidence>
<evidence type="ECO:0000313" key="10">
    <source>
        <dbReference type="EMBL" id="CEN61269.1"/>
    </source>
</evidence>
<comment type="subcellular location">
    <subcellularLocation>
        <location evidence="1">Membrane</location>
        <topology evidence="1">Multi-pass membrane protein</topology>
    </subcellularLocation>
</comment>
<dbReference type="PROSITE" id="PS50088">
    <property type="entry name" value="ANK_REPEAT"/>
    <property type="match status" value="8"/>
</dbReference>
<keyword evidence="4 9" id="KW-1133">Transmembrane helix</keyword>
<dbReference type="InterPro" id="IPR036770">
    <property type="entry name" value="Ankyrin_rpt-contain_sf"/>
</dbReference>
<feature type="region of interest" description="Disordered" evidence="8">
    <location>
        <begin position="764"/>
        <end position="806"/>
    </location>
</feature>
<evidence type="ECO:0000256" key="9">
    <source>
        <dbReference type="SAM" id="Phobius"/>
    </source>
</evidence>
<feature type="repeat" description="ANK" evidence="7">
    <location>
        <begin position="516"/>
        <end position="538"/>
    </location>
</feature>
<dbReference type="PANTHER" id="PTHR24173">
    <property type="entry name" value="ANKYRIN REPEAT CONTAINING"/>
    <property type="match status" value="1"/>
</dbReference>